<reference evidence="8 9" key="1">
    <citation type="journal article" name="Sci. Rep.">
        <title>Telomere-to-telomere assembled and centromere annotated genomes of the two main subspecies of the button mushroom Agaricus bisporus reveal especially polymorphic chromosome ends.</title>
        <authorList>
            <person name="Sonnenberg A.S.M."/>
            <person name="Sedaghat-Telgerd N."/>
            <person name="Lavrijssen B."/>
            <person name="Ohm R.A."/>
            <person name="Hendrickx P.M."/>
            <person name="Scholtmeijer K."/>
            <person name="Baars J.J.P."/>
            <person name="van Peer A."/>
        </authorList>
    </citation>
    <scope>NUCLEOTIDE SEQUENCE [LARGE SCALE GENOMIC DNA]</scope>
    <source>
        <strain evidence="8 9">H119_p4</strain>
    </source>
</reference>
<comment type="similarity">
    <text evidence="2">Belongs to the Mediator complex subunit 27 family.</text>
</comment>
<comment type="subcellular location">
    <subcellularLocation>
        <location evidence="1">Nucleus</location>
    </subcellularLocation>
</comment>
<evidence type="ECO:0000256" key="5">
    <source>
        <dbReference type="ARBA" id="ARBA00023242"/>
    </source>
</evidence>
<dbReference type="GO" id="GO:0016592">
    <property type="term" value="C:mediator complex"/>
    <property type="evidence" value="ECO:0007669"/>
    <property type="project" value="InterPro"/>
</dbReference>
<gene>
    <name evidence="8" type="ORF">Agabi119p4_1844</name>
</gene>
<dbReference type="PANTHER" id="PTHR39463:SF1">
    <property type="entry name" value="MEDUSA"/>
    <property type="match status" value="1"/>
</dbReference>
<evidence type="ECO:0000256" key="6">
    <source>
        <dbReference type="SAM" id="MobiDB-lite"/>
    </source>
</evidence>
<accession>A0A8H7F848</accession>
<dbReference type="EMBL" id="JABXXO010000003">
    <property type="protein sequence ID" value="KAF7782468.1"/>
    <property type="molecule type" value="Genomic_DNA"/>
</dbReference>
<feature type="compositionally biased region" description="Polar residues" evidence="6">
    <location>
        <begin position="66"/>
        <end position="82"/>
    </location>
</feature>
<name>A0A8H7F848_AGABI</name>
<dbReference type="Proteomes" id="UP000629468">
    <property type="component" value="Unassembled WGS sequence"/>
</dbReference>
<protein>
    <recommendedName>
        <fullName evidence="7">DUF7082 domain-containing protein</fullName>
    </recommendedName>
</protein>
<dbReference type="AlphaFoldDB" id="A0A8H7F848"/>
<dbReference type="PANTHER" id="PTHR39463">
    <property type="entry name" value="MEDUSA"/>
    <property type="match status" value="1"/>
</dbReference>
<evidence type="ECO:0000313" key="9">
    <source>
        <dbReference type="Proteomes" id="UP000629468"/>
    </source>
</evidence>
<proteinExistence type="inferred from homology"/>
<evidence type="ECO:0000256" key="2">
    <source>
        <dbReference type="ARBA" id="ARBA00008048"/>
    </source>
</evidence>
<evidence type="ECO:0000256" key="4">
    <source>
        <dbReference type="ARBA" id="ARBA00023163"/>
    </source>
</evidence>
<feature type="domain" description="DUF7082" evidence="7">
    <location>
        <begin position="533"/>
        <end position="683"/>
    </location>
</feature>
<evidence type="ECO:0000259" key="7">
    <source>
        <dbReference type="Pfam" id="PF23305"/>
    </source>
</evidence>
<keyword evidence="3" id="KW-0805">Transcription regulation</keyword>
<evidence type="ECO:0000256" key="1">
    <source>
        <dbReference type="ARBA" id="ARBA00004123"/>
    </source>
</evidence>
<evidence type="ECO:0000313" key="8">
    <source>
        <dbReference type="EMBL" id="KAF7782468.1"/>
    </source>
</evidence>
<evidence type="ECO:0000256" key="3">
    <source>
        <dbReference type="ARBA" id="ARBA00023015"/>
    </source>
</evidence>
<feature type="region of interest" description="Disordered" evidence="6">
    <location>
        <begin position="66"/>
        <end position="119"/>
    </location>
</feature>
<dbReference type="Pfam" id="PF11571">
    <property type="entry name" value="Med27"/>
    <property type="match status" value="1"/>
</dbReference>
<comment type="caution">
    <text evidence="8">The sequence shown here is derived from an EMBL/GenBank/DDBJ whole genome shotgun (WGS) entry which is preliminary data.</text>
</comment>
<dbReference type="InterPro" id="IPR021627">
    <property type="entry name" value="Mediator_Med27"/>
</dbReference>
<organism evidence="8 9">
    <name type="scientific">Agaricus bisporus var. burnettii</name>
    <dbReference type="NCBI Taxonomy" id="192524"/>
    <lineage>
        <taxon>Eukaryota</taxon>
        <taxon>Fungi</taxon>
        <taxon>Dikarya</taxon>
        <taxon>Basidiomycota</taxon>
        <taxon>Agaricomycotina</taxon>
        <taxon>Agaricomycetes</taxon>
        <taxon>Agaricomycetidae</taxon>
        <taxon>Agaricales</taxon>
        <taxon>Agaricineae</taxon>
        <taxon>Agaricaceae</taxon>
        <taxon>Agaricus</taxon>
    </lineage>
</organism>
<dbReference type="InterPro" id="IPR055509">
    <property type="entry name" value="DUF7082"/>
</dbReference>
<keyword evidence="4" id="KW-0804">Transcription</keyword>
<dbReference type="Pfam" id="PF23305">
    <property type="entry name" value="DUF7082"/>
    <property type="match status" value="1"/>
</dbReference>
<feature type="region of interest" description="Disordered" evidence="6">
    <location>
        <begin position="692"/>
        <end position="735"/>
    </location>
</feature>
<sequence length="835" mass="92344">MQSSLQTLQTQIQDLTELYDNLQSVRTLPQSLLTPAPAAGPLRPEFVRLKELAASIRSPNVQQALQHAQDSLNSDATGINSNFRRESRKRRRPPSPASPQPYVAKPAQEPSVFPPADANAAPLTAHDLLGYIREHNRERGAKLQIWLKTAAEAKSDRPQLLRFMIPDVVIVYISVSYERTSGAVVIENMAAFGPREKKAAHEQSEYTVFQNLSQQFARVLHSNPNIPFQSLMNWLAVHEGIFKDPCTACGRVLSVEGHVPPVVRAWKHDVIVESVRRDRRADRAGEPNTQLFLSPRMLSASRHAAFLDTNIAHPSTADPASLSSVHIDPPASSSVVISPSGTIHVLGYTPSEGERGVPITVRIHFQPDGADALFVRLVVGQKAIATKVRELPNYSYGRWQLDANIPPNDSSFSSKVLLSVQALNDKNEILDSVTFGEFSYWSPGSSSLKERTLANHPPPRLHIPSSLPDSTALRRRSATLRQLSKSPVSPTTSLPSQQNLRLHRRMKSQSLMRTKNTALGESTESLYAQTPILELLTPLSSICTGWTPTEAQAGRRLVRFSKVQDGRRLIVSCEPIRQDEYCENDSVISCIYREETDTCFVTSVDVIYLLERLTNGEFPVEEKNRIRRNLEGLRPTTVSKHKPGFGDFFQRIMEFPDPKPRNIEKDLKVFDWNLLGQALEKILSKYSIYTTSAPDSDESPPVETPTAGSPELVSRKLPTSKEEHNSLPIPIPNNSATTSPAVSVYPLLAGEATGEAPPASEATCAPWAAEFKPTELGLDALNLLSSYDSLEPNSSAGHNFTNETASYDYRIYDSLTFDGMPDEALGSMGDHYQVG</sequence>
<keyword evidence="5" id="KW-0539">Nucleus</keyword>